<evidence type="ECO:0000313" key="3">
    <source>
        <dbReference type="EnsemblMetazoa" id="HelroP166837"/>
    </source>
</evidence>
<name>T1EYL7_HELRO</name>
<keyword evidence="1" id="KW-0812">Transmembrane</keyword>
<dbReference type="GeneID" id="20201667"/>
<keyword evidence="4" id="KW-1185">Reference proteome</keyword>
<dbReference type="CTD" id="20201667"/>
<evidence type="ECO:0000256" key="1">
    <source>
        <dbReference type="SAM" id="Phobius"/>
    </source>
</evidence>
<dbReference type="InParanoid" id="T1EYL7"/>
<keyword evidence="1" id="KW-0472">Membrane</keyword>
<protein>
    <submittedName>
        <fullName evidence="2 3">Uncharacterized protein</fullName>
    </submittedName>
</protein>
<dbReference type="RefSeq" id="XP_009010280.1">
    <property type="nucleotide sequence ID" value="XM_009012032.1"/>
</dbReference>
<reference evidence="3" key="3">
    <citation type="submission" date="2015-06" db="UniProtKB">
        <authorList>
            <consortium name="EnsemblMetazoa"/>
        </authorList>
    </citation>
    <scope>IDENTIFICATION</scope>
</reference>
<dbReference type="HOGENOM" id="CLU_2040591_0_0_1"/>
<evidence type="ECO:0000313" key="4">
    <source>
        <dbReference type="Proteomes" id="UP000015101"/>
    </source>
</evidence>
<organism evidence="3 4">
    <name type="scientific">Helobdella robusta</name>
    <name type="common">Californian leech</name>
    <dbReference type="NCBI Taxonomy" id="6412"/>
    <lineage>
        <taxon>Eukaryota</taxon>
        <taxon>Metazoa</taxon>
        <taxon>Spiralia</taxon>
        <taxon>Lophotrochozoa</taxon>
        <taxon>Annelida</taxon>
        <taxon>Clitellata</taxon>
        <taxon>Hirudinea</taxon>
        <taxon>Rhynchobdellida</taxon>
        <taxon>Glossiphoniidae</taxon>
        <taxon>Helobdella</taxon>
    </lineage>
</organism>
<evidence type="ECO:0000313" key="2">
    <source>
        <dbReference type="EMBL" id="ESO11792.1"/>
    </source>
</evidence>
<dbReference type="AlphaFoldDB" id="T1EYL7"/>
<dbReference type="KEGG" id="hro:HELRODRAFT_166837"/>
<dbReference type="OrthoDB" id="10644333at2759"/>
<sequence>MTGHPPRRRKTLTSNLRCLAATPIHGKAMGVNPNRKLLASAVNHGIQLFVSRKAPLVRLITLNSLALVFFTAVQVQGVGCNNWCQKWDSQKIITSGVRSGIFRRLHTGDRGKILIAGNLLQ</sequence>
<feature type="transmembrane region" description="Helical" evidence="1">
    <location>
        <begin position="56"/>
        <end position="75"/>
    </location>
</feature>
<gene>
    <name evidence="3" type="primary">20201667</name>
    <name evidence="2" type="ORF">HELRODRAFT_166837</name>
</gene>
<reference evidence="2 4" key="2">
    <citation type="journal article" date="2013" name="Nature">
        <title>Insights into bilaterian evolution from three spiralian genomes.</title>
        <authorList>
            <person name="Simakov O."/>
            <person name="Marletaz F."/>
            <person name="Cho S.J."/>
            <person name="Edsinger-Gonzales E."/>
            <person name="Havlak P."/>
            <person name="Hellsten U."/>
            <person name="Kuo D.H."/>
            <person name="Larsson T."/>
            <person name="Lv J."/>
            <person name="Arendt D."/>
            <person name="Savage R."/>
            <person name="Osoegawa K."/>
            <person name="de Jong P."/>
            <person name="Grimwood J."/>
            <person name="Chapman J.A."/>
            <person name="Shapiro H."/>
            <person name="Aerts A."/>
            <person name="Otillar R.P."/>
            <person name="Terry A.Y."/>
            <person name="Boore J.L."/>
            <person name="Grigoriev I.V."/>
            <person name="Lindberg D.R."/>
            <person name="Seaver E.C."/>
            <person name="Weisblat D.A."/>
            <person name="Putnam N.H."/>
            <person name="Rokhsar D.S."/>
        </authorList>
    </citation>
    <scope>NUCLEOTIDE SEQUENCE</scope>
</reference>
<keyword evidence="1" id="KW-1133">Transmembrane helix</keyword>
<dbReference type="EMBL" id="KB095812">
    <property type="protein sequence ID" value="ESO11792.1"/>
    <property type="molecule type" value="Genomic_DNA"/>
</dbReference>
<accession>T1EYL7</accession>
<proteinExistence type="predicted"/>
<dbReference type="EnsemblMetazoa" id="HelroT166837">
    <property type="protein sequence ID" value="HelroP166837"/>
    <property type="gene ID" value="HelroG166837"/>
</dbReference>
<dbReference type="Proteomes" id="UP000015101">
    <property type="component" value="Unassembled WGS sequence"/>
</dbReference>
<reference evidence="4" key="1">
    <citation type="submission" date="2012-12" db="EMBL/GenBank/DDBJ databases">
        <authorList>
            <person name="Hellsten U."/>
            <person name="Grimwood J."/>
            <person name="Chapman J.A."/>
            <person name="Shapiro H."/>
            <person name="Aerts A."/>
            <person name="Otillar R.P."/>
            <person name="Terry A.Y."/>
            <person name="Boore J.L."/>
            <person name="Simakov O."/>
            <person name="Marletaz F."/>
            <person name="Cho S.-J."/>
            <person name="Edsinger-Gonzales E."/>
            <person name="Havlak P."/>
            <person name="Kuo D.-H."/>
            <person name="Larsson T."/>
            <person name="Lv J."/>
            <person name="Arendt D."/>
            <person name="Savage R."/>
            <person name="Osoegawa K."/>
            <person name="de Jong P."/>
            <person name="Lindberg D.R."/>
            <person name="Seaver E.C."/>
            <person name="Weisblat D.A."/>
            <person name="Putnam N.H."/>
            <person name="Grigoriev I.V."/>
            <person name="Rokhsar D.S."/>
        </authorList>
    </citation>
    <scope>NUCLEOTIDE SEQUENCE</scope>
</reference>
<dbReference type="EMBL" id="AMQM01002574">
    <property type="status" value="NOT_ANNOTATED_CDS"/>
    <property type="molecule type" value="Genomic_DNA"/>
</dbReference>